<dbReference type="Pfam" id="PF01068">
    <property type="entry name" value="DNA_ligase_A_M"/>
    <property type="match status" value="1"/>
</dbReference>
<dbReference type="NCBIfam" id="NF004628">
    <property type="entry name" value="PRK05972.1"/>
    <property type="match status" value="1"/>
</dbReference>
<dbReference type="InterPro" id="IPR014144">
    <property type="entry name" value="LigD_PE_domain"/>
</dbReference>
<dbReference type="NCBIfam" id="TIGR02778">
    <property type="entry name" value="ligD_pol"/>
    <property type="match status" value="1"/>
</dbReference>
<keyword evidence="8" id="KW-0547">Nucleotide-binding</keyword>
<dbReference type="RefSeq" id="WP_094846182.1">
    <property type="nucleotide sequence ID" value="NZ_NEVJ01000002.1"/>
</dbReference>
<evidence type="ECO:0000256" key="7">
    <source>
        <dbReference type="ARBA" id="ARBA00022723"/>
    </source>
</evidence>
<evidence type="ECO:0000256" key="5">
    <source>
        <dbReference type="ARBA" id="ARBA00022695"/>
    </source>
</evidence>
<evidence type="ECO:0000256" key="4">
    <source>
        <dbReference type="ARBA" id="ARBA00022679"/>
    </source>
</evidence>
<dbReference type="PANTHER" id="PTHR42705:SF2">
    <property type="entry name" value="BIFUNCTIONAL NON-HOMOLOGOUS END JOINING PROTEIN LIGD"/>
    <property type="match status" value="1"/>
</dbReference>
<dbReference type="EMBL" id="NEVJ01000002">
    <property type="protein sequence ID" value="OZI23172.1"/>
    <property type="molecule type" value="Genomic_DNA"/>
</dbReference>
<dbReference type="GO" id="GO:0006281">
    <property type="term" value="P:DNA repair"/>
    <property type="evidence" value="ECO:0007669"/>
    <property type="project" value="UniProtKB-KW"/>
</dbReference>
<keyword evidence="10" id="KW-0378">Hydrolase</keyword>
<sequence>MADTLAKYRQKRNFDVTSEPASGGKPNATARAFVIQKHWASRLHYDFRLELDGAMKSWAVPKGPSYDPSIKRMAVQVEDHPIAYNQFEGEIPKGQYGAGKVIIWDEGTWQPVGDPRKGYREGHLKFDLMGAKMQGRWALVRLHGKENERQPPWLLIKDRDEFARSDAEFSVVDEMPDSVVPLRAQRKTALARAARPAAEERGREGADSGGAAKAEKKTTAKKAATKKVATAQAASKKSAAKAASTKRATKAGATAEGDGPAATGEAEHRLPGVARALPATLKPQLATLVDGVPPNPADWIYEVKFDGYRIVARLDQGGARLYTRNGHDWSAKMPHLVKALSALKVQDTWIDGEIVVLADHGAPSFQALQNAFESERTGDIVYYAFDLPFVAGRDLREEPVTVRRALLEQLLGGASEGPLRFSAAFDAPPGELVASACKMGLEGIIAKRRNSIYVSRRSDAWLKLKCAQRQEFIIVGYTDPAGSRKGLGALLVAVHDDKGELRYAGKVGTGFDTRGLQEMAKRLQAIEVAERPLPQQPELPRKAHWVKPELVAEVSFGEWTQSGHIRHSVFRGLRGDKPARAITREKPVAARAVGKDAATPDASGTPEAAPKKTPGKNAAKNATKDPAQDAPAAARKAGPAGNARLGRLSNPDRIIDPSTGLTKLDLARYYGLVAPLLLEHLKNRPVSLVRAPGGIQEPLFFQKHLEAAIPGVKPLPQRLDPGHPSLLEVPSDVAIVSAAQMNVVEFHTWNAVKTAIGKPDRMLFDLDPGEGVKWATLQQAAGLVRVLLHELGLDCWLKTSGGKGLHVVVPLRKQYGWDTVKDFSQAIVRHLASTLPQVFVAKSGPKNRVGKIFADYLRNGFGATTVAAWSARARPGLGISVPIAWDELPDIKSGAQWTISTAHTRLDAGNAPWKDYQPQAVTPAMKALGFDPRD</sequence>
<dbReference type="NCBIfam" id="TIGR02777">
    <property type="entry name" value="LigD_PE_dom"/>
    <property type="match status" value="1"/>
</dbReference>
<dbReference type="CDD" id="cd07906">
    <property type="entry name" value="Adenylation_DNA_ligase_LigD_LigC"/>
    <property type="match status" value="1"/>
</dbReference>
<dbReference type="InterPro" id="IPR014145">
    <property type="entry name" value="LigD_pol_dom"/>
</dbReference>
<name>A0A261RES7_9BORD</name>
<dbReference type="GO" id="GO:0006310">
    <property type="term" value="P:DNA recombination"/>
    <property type="evidence" value="ECO:0007669"/>
    <property type="project" value="UniProtKB-KW"/>
</dbReference>
<evidence type="ECO:0000256" key="11">
    <source>
        <dbReference type="ARBA" id="ARBA00022839"/>
    </source>
</evidence>
<gene>
    <name evidence="23" type="ORF">CAL26_06755</name>
</gene>
<evidence type="ECO:0000256" key="3">
    <source>
        <dbReference type="ARBA" id="ARBA00022598"/>
    </source>
</evidence>
<dbReference type="GO" id="GO:0046872">
    <property type="term" value="F:metal ion binding"/>
    <property type="evidence" value="ECO:0007669"/>
    <property type="project" value="UniProtKB-KW"/>
</dbReference>
<evidence type="ECO:0000256" key="18">
    <source>
        <dbReference type="ARBA" id="ARBA00023268"/>
    </source>
</evidence>
<keyword evidence="12" id="KW-0067">ATP-binding</keyword>
<dbReference type="SUPFAM" id="SSF50249">
    <property type="entry name" value="Nucleic acid-binding proteins"/>
    <property type="match status" value="1"/>
</dbReference>
<keyword evidence="7" id="KW-0479">Metal-binding</keyword>
<evidence type="ECO:0000256" key="14">
    <source>
        <dbReference type="ARBA" id="ARBA00023125"/>
    </source>
</evidence>
<evidence type="ECO:0000256" key="15">
    <source>
        <dbReference type="ARBA" id="ARBA00023172"/>
    </source>
</evidence>
<protein>
    <recommendedName>
        <fullName evidence="2">DNA ligase (ATP)</fullName>
        <ecNumber evidence="2">6.5.1.1</ecNumber>
    </recommendedName>
    <alternativeName>
        <fullName evidence="19">NHEJ DNA polymerase</fullName>
    </alternativeName>
</protein>
<keyword evidence="5" id="KW-0548">Nucleotidyltransferase</keyword>
<comment type="catalytic activity">
    <reaction evidence="20">
        <text>ATP + (deoxyribonucleotide)n-3'-hydroxyl + 5'-phospho-(deoxyribonucleotide)m = (deoxyribonucleotide)n+m + AMP + diphosphate.</text>
        <dbReference type="EC" id="6.5.1.1"/>
    </reaction>
</comment>
<keyword evidence="15" id="KW-0233">DNA recombination</keyword>
<keyword evidence="11" id="KW-0269">Exonuclease</keyword>
<evidence type="ECO:0000256" key="1">
    <source>
        <dbReference type="ARBA" id="ARBA00001936"/>
    </source>
</evidence>
<reference evidence="23" key="1">
    <citation type="submission" date="2017-05" db="EMBL/GenBank/DDBJ databases">
        <title>Complete and WGS of Bordetella genogroups.</title>
        <authorList>
            <person name="Spilker T."/>
            <person name="Lipuma J."/>
        </authorList>
    </citation>
    <scope>NUCLEOTIDE SEQUENCE</scope>
    <source>
        <strain evidence="23">AU21707</strain>
    </source>
</reference>
<dbReference type="NCBIfam" id="TIGR02779">
    <property type="entry name" value="NHEJ_ligase_lig"/>
    <property type="match status" value="1"/>
</dbReference>
<dbReference type="Pfam" id="PF21686">
    <property type="entry name" value="LigD_Prim-Pol"/>
    <property type="match status" value="1"/>
</dbReference>
<proteinExistence type="predicted"/>
<keyword evidence="4" id="KW-0808">Transferase</keyword>
<dbReference type="AlphaFoldDB" id="A0A261RES7"/>
<dbReference type="InterPro" id="IPR014146">
    <property type="entry name" value="LigD_ligase_dom"/>
</dbReference>
<dbReference type="InterPro" id="IPR012310">
    <property type="entry name" value="DNA_ligase_ATP-dep_cent"/>
</dbReference>
<evidence type="ECO:0000256" key="9">
    <source>
        <dbReference type="ARBA" id="ARBA00022763"/>
    </source>
</evidence>
<comment type="cofactor">
    <cofactor evidence="1">
        <name>Mn(2+)</name>
        <dbReference type="ChEBI" id="CHEBI:29035"/>
    </cofactor>
</comment>
<keyword evidence="24" id="KW-1185">Reference proteome</keyword>
<evidence type="ECO:0000256" key="21">
    <source>
        <dbReference type="SAM" id="MobiDB-lite"/>
    </source>
</evidence>
<dbReference type="GO" id="GO:0003910">
    <property type="term" value="F:DNA ligase (ATP) activity"/>
    <property type="evidence" value="ECO:0007669"/>
    <property type="project" value="UniProtKB-EC"/>
</dbReference>
<dbReference type="Gene3D" id="3.90.920.10">
    <property type="entry name" value="DNA primase, PRIM domain"/>
    <property type="match status" value="1"/>
</dbReference>
<evidence type="ECO:0000256" key="12">
    <source>
        <dbReference type="ARBA" id="ARBA00022840"/>
    </source>
</evidence>
<evidence type="ECO:0000256" key="2">
    <source>
        <dbReference type="ARBA" id="ARBA00012727"/>
    </source>
</evidence>
<feature type="region of interest" description="Disordered" evidence="21">
    <location>
        <begin position="190"/>
        <end position="265"/>
    </location>
</feature>
<dbReference type="GO" id="GO:0003677">
    <property type="term" value="F:DNA binding"/>
    <property type="evidence" value="ECO:0007669"/>
    <property type="project" value="UniProtKB-KW"/>
</dbReference>
<evidence type="ECO:0000256" key="17">
    <source>
        <dbReference type="ARBA" id="ARBA00023211"/>
    </source>
</evidence>
<dbReference type="InterPro" id="IPR052171">
    <property type="entry name" value="NHEJ_LigD"/>
</dbReference>
<feature type="compositionally biased region" description="Low complexity" evidence="21">
    <location>
        <begin position="628"/>
        <end position="644"/>
    </location>
</feature>
<keyword evidence="6" id="KW-0540">Nuclease</keyword>
<dbReference type="Gene3D" id="2.40.50.140">
    <property type="entry name" value="Nucleic acid-binding proteins"/>
    <property type="match status" value="1"/>
</dbReference>
<dbReference type="Gene3D" id="3.30.470.30">
    <property type="entry name" value="DNA ligase/mRNA capping enzyme"/>
    <property type="match status" value="1"/>
</dbReference>
<dbReference type="SUPFAM" id="SSF56091">
    <property type="entry name" value="DNA ligase/mRNA capping enzyme, catalytic domain"/>
    <property type="match status" value="1"/>
</dbReference>
<feature type="domain" description="ATP-dependent DNA ligase family profile" evidence="22">
    <location>
        <begin position="373"/>
        <end position="465"/>
    </location>
</feature>
<evidence type="ECO:0000256" key="10">
    <source>
        <dbReference type="ARBA" id="ARBA00022801"/>
    </source>
</evidence>
<dbReference type="EC" id="6.5.1.1" evidence="2"/>
<feature type="compositionally biased region" description="Basic and acidic residues" evidence="21">
    <location>
        <begin position="578"/>
        <end position="588"/>
    </location>
</feature>
<evidence type="ECO:0000256" key="13">
    <source>
        <dbReference type="ARBA" id="ARBA00022932"/>
    </source>
</evidence>
<evidence type="ECO:0000256" key="20">
    <source>
        <dbReference type="ARBA" id="ARBA00034003"/>
    </source>
</evidence>
<dbReference type="CDD" id="cd07971">
    <property type="entry name" value="OBF_DNA_ligase_LigD"/>
    <property type="match status" value="1"/>
</dbReference>
<keyword evidence="14" id="KW-0238">DNA-binding</keyword>
<organism evidence="23 24">
    <name type="scientific">Bordetella genomosp. 9</name>
    <dbReference type="NCBI Taxonomy" id="1416803"/>
    <lineage>
        <taxon>Bacteria</taxon>
        <taxon>Pseudomonadati</taxon>
        <taxon>Pseudomonadota</taxon>
        <taxon>Betaproteobacteria</taxon>
        <taxon>Burkholderiales</taxon>
        <taxon>Alcaligenaceae</taxon>
        <taxon>Bordetella</taxon>
    </lineage>
</organism>
<keyword evidence="9" id="KW-0227">DNA damage</keyword>
<evidence type="ECO:0000256" key="16">
    <source>
        <dbReference type="ARBA" id="ARBA00023204"/>
    </source>
</evidence>
<dbReference type="Gene3D" id="3.30.1490.70">
    <property type="match status" value="1"/>
</dbReference>
<feature type="compositionally biased region" description="Low complexity" evidence="21">
    <location>
        <begin position="226"/>
        <end position="255"/>
    </location>
</feature>
<evidence type="ECO:0000259" key="22">
    <source>
        <dbReference type="PROSITE" id="PS50160"/>
    </source>
</evidence>
<feature type="compositionally biased region" description="Basic and acidic residues" evidence="21">
    <location>
        <begin position="197"/>
        <end position="206"/>
    </location>
</feature>
<keyword evidence="3 23" id="KW-0436">Ligase</keyword>
<dbReference type="Pfam" id="PF13298">
    <property type="entry name" value="LigD_N"/>
    <property type="match status" value="1"/>
</dbReference>
<dbReference type="Pfam" id="PF04679">
    <property type="entry name" value="DNA_ligase_A_C"/>
    <property type="match status" value="1"/>
</dbReference>
<accession>A0A261RES7</accession>
<evidence type="ECO:0000313" key="23">
    <source>
        <dbReference type="EMBL" id="OZI23172.1"/>
    </source>
</evidence>
<dbReference type="PANTHER" id="PTHR42705">
    <property type="entry name" value="BIFUNCTIONAL NON-HOMOLOGOUS END JOINING PROTEIN LIGD"/>
    <property type="match status" value="1"/>
</dbReference>
<dbReference type="NCBIfam" id="TIGR02776">
    <property type="entry name" value="NHEJ_ligase_prk"/>
    <property type="match status" value="1"/>
</dbReference>
<dbReference type="GO" id="GO:0003887">
    <property type="term" value="F:DNA-directed DNA polymerase activity"/>
    <property type="evidence" value="ECO:0007669"/>
    <property type="project" value="UniProtKB-KW"/>
</dbReference>
<dbReference type="OrthoDB" id="9802472at2"/>
<comment type="caution">
    <text evidence="23">The sequence shown here is derived from an EMBL/GenBank/DDBJ whole genome shotgun (WGS) entry which is preliminary data.</text>
</comment>
<evidence type="ECO:0000313" key="24">
    <source>
        <dbReference type="Proteomes" id="UP000216857"/>
    </source>
</evidence>
<dbReference type="GO" id="GO:0004527">
    <property type="term" value="F:exonuclease activity"/>
    <property type="evidence" value="ECO:0007669"/>
    <property type="project" value="UniProtKB-KW"/>
</dbReference>
<feature type="region of interest" description="Disordered" evidence="21">
    <location>
        <begin position="578"/>
        <end position="657"/>
    </location>
</feature>
<dbReference type="CDD" id="cd04862">
    <property type="entry name" value="PaeLigD_Pol_like"/>
    <property type="match status" value="1"/>
</dbReference>
<dbReference type="Proteomes" id="UP000216857">
    <property type="component" value="Unassembled WGS sequence"/>
</dbReference>
<dbReference type="InterPro" id="IPR014143">
    <property type="entry name" value="NHEJ_ligase_prk"/>
</dbReference>
<dbReference type="InterPro" id="IPR012309">
    <property type="entry name" value="DNA_ligase_ATP-dep_C"/>
</dbReference>
<keyword evidence="18" id="KW-0511">Multifunctional enzyme</keyword>
<dbReference type="PROSITE" id="PS50160">
    <property type="entry name" value="DNA_LIGASE_A3"/>
    <property type="match status" value="1"/>
</dbReference>
<evidence type="ECO:0000256" key="6">
    <source>
        <dbReference type="ARBA" id="ARBA00022722"/>
    </source>
</evidence>
<evidence type="ECO:0000256" key="8">
    <source>
        <dbReference type="ARBA" id="ARBA00022741"/>
    </source>
</evidence>
<keyword evidence="17" id="KW-0464">Manganese</keyword>
<evidence type="ECO:0000256" key="19">
    <source>
        <dbReference type="ARBA" id="ARBA00029943"/>
    </source>
</evidence>
<dbReference type="GO" id="GO:0005524">
    <property type="term" value="F:ATP binding"/>
    <property type="evidence" value="ECO:0007669"/>
    <property type="project" value="UniProtKB-KW"/>
</dbReference>
<keyword evidence="13" id="KW-0239">DNA-directed DNA polymerase</keyword>
<keyword evidence="16" id="KW-0234">DNA repair</keyword>
<dbReference type="InterPro" id="IPR012340">
    <property type="entry name" value="NA-bd_OB-fold"/>
</dbReference>
<dbReference type="InterPro" id="IPR033651">
    <property type="entry name" value="PaeLigD_Pol-like"/>
</dbReference>